<proteinExistence type="predicted"/>
<reference evidence="3" key="1">
    <citation type="journal article" date="2020" name="Stud. Mycol.">
        <title>101 Dothideomycetes genomes: a test case for predicting lifestyles and emergence of pathogens.</title>
        <authorList>
            <person name="Haridas S."/>
            <person name="Albert R."/>
            <person name="Binder M."/>
            <person name="Bloem J."/>
            <person name="Labutti K."/>
            <person name="Salamov A."/>
            <person name="Andreopoulos B."/>
            <person name="Baker S."/>
            <person name="Barry K."/>
            <person name="Bills G."/>
            <person name="Bluhm B."/>
            <person name="Cannon C."/>
            <person name="Castanera R."/>
            <person name="Culley D."/>
            <person name="Daum C."/>
            <person name="Ezra D."/>
            <person name="Gonzalez J."/>
            <person name="Henrissat B."/>
            <person name="Kuo A."/>
            <person name="Liang C."/>
            <person name="Lipzen A."/>
            <person name="Lutzoni F."/>
            <person name="Magnuson J."/>
            <person name="Mondo S."/>
            <person name="Nolan M."/>
            <person name="Ohm R."/>
            <person name="Pangilinan J."/>
            <person name="Park H.-J."/>
            <person name="Ramirez L."/>
            <person name="Alfaro M."/>
            <person name="Sun H."/>
            <person name="Tritt A."/>
            <person name="Yoshinaga Y."/>
            <person name="Zwiers L.-H."/>
            <person name="Turgeon B."/>
            <person name="Goodwin S."/>
            <person name="Spatafora J."/>
            <person name="Crous P."/>
            <person name="Grigoriev I."/>
        </authorList>
    </citation>
    <scope>NUCLEOTIDE SEQUENCE</scope>
    <source>
        <strain evidence="3">HMLAC05119</strain>
    </source>
</reference>
<sequence length="648" mass="74038">MEDISNGVSHASLDSKSTSDAGGAHQGATKYERGMRIGSKQLYSGKEDKRGRFQWQDEIPEDAGEKVENDETAEWVLVVRNVKVFNDPRKVLEIHSISVQSPLLKTFLASVLEGYPGVTSALQTAIAKLGHETEDERTTKIHARLLQDVLVKEFKGLVDISEDMKRKRVMTFELLWTLFPPGALVYALQDGQERAMTLVKSHYDVHEETGSPILQVACKFIHWDGCRFGTRKLHIRIPEYVGTRPIRSLEVYPLEYHEDPVALKDRLIARGAKTEELAGLEYRAYEGMAWRINAMENKEKYNITGRIVLDTYGWNRQDPRHAIWVAPLKQPKSALPGNGNGHDHVDEGFDNNNPKGFESVFDQYEEDYMEDGEMPFNSFGDGAKADARMPLTPEQQLICSGILCGWSLKRKLWLYFFVNCIKDIEWQKNAFDRLCKHRGMFDDVIEGKGRGMIILLCGPPGVGKTLTAESVAEEMKIPFHLQDILELCSRWNAILLLDDADVFLETRSLHDLQRNKLVSIFLRVLEYYEGTMFLTTNRVQTFDPAFQSRIHISLGYQDLTIESRKTIWENFLNSSVQEHSITTEQLTELARMNVNGRQIKNILKIARLMASRDEGKLSLGHILETLEVTQHLHNETLATDWERASMYE</sequence>
<dbReference type="SUPFAM" id="SSF52540">
    <property type="entry name" value="P-loop containing nucleoside triphosphate hydrolases"/>
    <property type="match status" value="1"/>
</dbReference>
<dbReference type="GO" id="GO:0005524">
    <property type="term" value="F:ATP binding"/>
    <property type="evidence" value="ECO:0007669"/>
    <property type="project" value="InterPro"/>
</dbReference>
<evidence type="ECO:0000313" key="3">
    <source>
        <dbReference type="EMBL" id="KAF1916441.1"/>
    </source>
</evidence>
<name>A0A6A5QL21_AMPQU</name>
<accession>A0A6A5QL21</accession>
<organism evidence="3 4">
    <name type="scientific">Ampelomyces quisqualis</name>
    <name type="common">Powdery mildew agent</name>
    <dbReference type="NCBI Taxonomy" id="50730"/>
    <lineage>
        <taxon>Eukaryota</taxon>
        <taxon>Fungi</taxon>
        <taxon>Dikarya</taxon>
        <taxon>Ascomycota</taxon>
        <taxon>Pezizomycotina</taxon>
        <taxon>Dothideomycetes</taxon>
        <taxon>Pleosporomycetidae</taxon>
        <taxon>Pleosporales</taxon>
        <taxon>Pleosporineae</taxon>
        <taxon>Phaeosphaeriaceae</taxon>
        <taxon>Ampelomyces</taxon>
    </lineage>
</organism>
<dbReference type="SMART" id="SM00382">
    <property type="entry name" value="AAA"/>
    <property type="match status" value="1"/>
</dbReference>
<dbReference type="AlphaFoldDB" id="A0A6A5QL21"/>
<dbReference type="InterPro" id="IPR054289">
    <property type="entry name" value="DUF7025"/>
</dbReference>
<dbReference type="Proteomes" id="UP000800096">
    <property type="component" value="Unassembled WGS sequence"/>
</dbReference>
<protein>
    <recommendedName>
        <fullName evidence="2">AAA+ ATPase domain-containing protein</fullName>
    </recommendedName>
</protein>
<dbReference type="PANTHER" id="PTHR46411:SF3">
    <property type="entry name" value="AAA+ ATPASE DOMAIN-CONTAINING PROTEIN"/>
    <property type="match status" value="1"/>
</dbReference>
<dbReference type="PANTHER" id="PTHR46411">
    <property type="entry name" value="FAMILY ATPASE, PUTATIVE-RELATED"/>
    <property type="match status" value="1"/>
</dbReference>
<dbReference type="Gene3D" id="3.40.50.300">
    <property type="entry name" value="P-loop containing nucleotide triphosphate hydrolases"/>
    <property type="match status" value="1"/>
</dbReference>
<keyword evidence="4" id="KW-1185">Reference proteome</keyword>
<feature type="compositionally biased region" description="Polar residues" evidence="1">
    <location>
        <begin position="1"/>
        <end position="20"/>
    </location>
</feature>
<dbReference type="InterPro" id="IPR003593">
    <property type="entry name" value="AAA+_ATPase"/>
</dbReference>
<evidence type="ECO:0000256" key="1">
    <source>
        <dbReference type="SAM" id="MobiDB-lite"/>
    </source>
</evidence>
<dbReference type="InterPro" id="IPR003959">
    <property type="entry name" value="ATPase_AAA_core"/>
</dbReference>
<dbReference type="EMBL" id="ML979135">
    <property type="protein sequence ID" value="KAF1916441.1"/>
    <property type="molecule type" value="Genomic_DNA"/>
</dbReference>
<dbReference type="Pfam" id="PF22942">
    <property type="entry name" value="DUF7025"/>
    <property type="match status" value="1"/>
</dbReference>
<feature type="domain" description="AAA+ ATPase" evidence="2">
    <location>
        <begin position="450"/>
        <end position="558"/>
    </location>
</feature>
<dbReference type="GO" id="GO:0016887">
    <property type="term" value="F:ATP hydrolysis activity"/>
    <property type="evidence" value="ECO:0007669"/>
    <property type="project" value="InterPro"/>
</dbReference>
<dbReference type="InterPro" id="IPR027417">
    <property type="entry name" value="P-loop_NTPase"/>
</dbReference>
<evidence type="ECO:0000313" key="4">
    <source>
        <dbReference type="Proteomes" id="UP000800096"/>
    </source>
</evidence>
<gene>
    <name evidence="3" type="ORF">BDU57DRAFT_587443</name>
</gene>
<dbReference type="Pfam" id="PF00004">
    <property type="entry name" value="AAA"/>
    <property type="match status" value="1"/>
</dbReference>
<evidence type="ECO:0000259" key="2">
    <source>
        <dbReference type="SMART" id="SM00382"/>
    </source>
</evidence>
<dbReference type="OrthoDB" id="10042665at2759"/>
<dbReference type="CDD" id="cd19481">
    <property type="entry name" value="RecA-like_protease"/>
    <property type="match status" value="1"/>
</dbReference>
<feature type="region of interest" description="Disordered" evidence="1">
    <location>
        <begin position="1"/>
        <end position="49"/>
    </location>
</feature>